<feature type="compositionally biased region" description="Basic and acidic residues" evidence="1">
    <location>
        <begin position="138"/>
        <end position="162"/>
    </location>
</feature>
<evidence type="ECO:0000313" key="3">
    <source>
        <dbReference type="Proteomes" id="UP000294723"/>
    </source>
</evidence>
<dbReference type="AlphaFoldDB" id="A0A4R5B5G8"/>
<gene>
    <name evidence="2" type="ORF">E1202_30595</name>
</gene>
<feature type="region of interest" description="Disordered" evidence="1">
    <location>
        <begin position="40"/>
        <end position="162"/>
    </location>
</feature>
<feature type="compositionally biased region" description="Low complexity" evidence="1">
    <location>
        <begin position="108"/>
        <end position="125"/>
    </location>
</feature>
<keyword evidence="3" id="KW-1185">Reference proteome</keyword>
<evidence type="ECO:0000313" key="2">
    <source>
        <dbReference type="EMBL" id="TDD80233.1"/>
    </source>
</evidence>
<organism evidence="2 3">
    <name type="scientific">Saccharopolyspora karakumensis</name>
    <dbReference type="NCBI Taxonomy" id="2530386"/>
    <lineage>
        <taxon>Bacteria</taxon>
        <taxon>Bacillati</taxon>
        <taxon>Actinomycetota</taxon>
        <taxon>Actinomycetes</taxon>
        <taxon>Pseudonocardiales</taxon>
        <taxon>Pseudonocardiaceae</taxon>
        <taxon>Saccharopolyspora</taxon>
    </lineage>
</organism>
<sequence>MRAQHPELLRRLWWTSPLVVRLVPALALITATGAGVVANLPATGEPPRAQQPPQQITHLAPTTTPPPPPATTAPTTSQPPATTSTTTTRSSTRTTTTTSTTPPPPRTTAPTPTTTTSPPTTQRPPGVAEGQPCDEPGDVGRGENGDRYVCDYDDGTWRWREW</sequence>
<reference evidence="2 3" key="1">
    <citation type="submission" date="2019-03" db="EMBL/GenBank/DDBJ databases">
        <title>Draft genome sequences of novel Actinobacteria.</title>
        <authorList>
            <person name="Sahin N."/>
            <person name="Ay H."/>
            <person name="Saygin H."/>
        </authorList>
    </citation>
    <scope>NUCLEOTIDE SEQUENCE [LARGE SCALE GENOMIC DNA]</scope>
    <source>
        <strain evidence="2 3">5K548</strain>
    </source>
</reference>
<name>A0A4R5B5G8_9PSEU</name>
<protein>
    <submittedName>
        <fullName evidence="2">Uncharacterized protein</fullName>
    </submittedName>
</protein>
<dbReference type="EMBL" id="SMLA01000100">
    <property type="protein sequence ID" value="TDD80233.1"/>
    <property type="molecule type" value="Genomic_DNA"/>
</dbReference>
<feature type="compositionally biased region" description="Low complexity" evidence="1">
    <location>
        <begin position="72"/>
        <end position="100"/>
    </location>
</feature>
<accession>A0A4R5B5G8</accession>
<proteinExistence type="predicted"/>
<comment type="caution">
    <text evidence="2">The sequence shown here is derived from an EMBL/GenBank/DDBJ whole genome shotgun (WGS) entry which is preliminary data.</text>
</comment>
<dbReference type="Proteomes" id="UP000294723">
    <property type="component" value="Unassembled WGS sequence"/>
</dbReference>
<dbReference type="RefSeq" id="WP_132686790.1">
    <property type="nucleotide sequence ID" value="NZ_SMLA01000100.1"/>
</dbReference>
<evidence type="ECO:0000256" key="1">
    <source>
        <dbReference type="SAM" id="MobiDB-lite"/>
    </source>
</evidence>